<dbReference type="EMBL" id="CP000155">
    <property type="protein sequence ID" value="ABC32081.1"/>
    <property type="molecule type" value="Genomic_DNA"/>
</dbReference>
<evidence type="ECO:0000256" key="1">
    <source>
        <dbReference type="SAM" id="Coils"/>
    </source>
</evidence>
<dbReference type="eggNOG" id="ENOG5032XUC">
    <property type="taxonomic scope" value="Bacteria"/>
</dbReference>
<dbReference type="OrthoDB" id="6198788at2"/>
<dbReference type="KEGG" id="hch:HCH_05412"/>
<proteinExistence type="predicted"/>
<gene>
    <name evidence="2" type="ordered locus">HCH_05412</name>
</gene>
<evidence type="ECO:0000313" key="3">
    <source>
        <dbReference type="Proteomes" id="UP000000238"/>
    </source>
</evidence>
<sequence>MTFDTKAIKPAKIKAETLKTSLTQPVTLYPALVGFLGGAATMFFGVGGATLGALVGGAVLALGGWSWEYFAKGGAHANRYIERYRKALEVQRKQAIAHLNTELSKLNADDAIQQLQLFQKKFEIFNQVLNRKLQSTELTYNRYLAMAEQVYLNGLDNLEGVSLSLQSVSAIDRAAIESKLQRMDGVVSAEAERTREQLRGRLQLFDEQMQRVRSLYAENEEALTKLDQVSARLANTDFSSGRAAMDMEQAIKELTTLIENSQQYAQKK</sequence>
<reference evidence="2 3" key="1">
    <citation type="journal article" date="2005" name="Nucleic Acids Res.">
        <title>Genomic blueprint of Hahella chejuensis, a marine microbe producing an algicidal agent.</title>
        <authorList>
            <person name="Jeong H."/>
            <person name="Yim J.H."/>
            <person name="Lee C."/>
            <person name="Choi S.-H."/>
            <person name="Park Y.K."/>
            <person name="Yoon S.H."/>
            <person name="Hur C.-G."/>
            <person name="Kang H.-Y."/>
            <person name="Kim D."/>
            <person name="Lee H.H."/>
            <person name="Park K.H."/>
            <person name="Park S.-H."/>
            <person name="Park H.-S."/>
            <person name="Lee H.K."/>
            <person name="Oh T.K."/>
            <person name="Kim J.F."/>
        </authorList>
    </citation>
    <scope>NUCLEOTIDE SEQUENCE [LARGE SCALE GENOMIC DNA]</scope>
    <source>
        <strain evidence="2 3">KCTC 2396</strain>
    </source>
</reference>
<feature type="coiled-coil region" evidence="1">
    <location>
        <begin position="188"/>
        <end position="267"/>
    </location>
</feature>
<name>Q2SB93_HAHCH</name>
<dbReference type="STRING" id="349521.HCH_05412"/>
<dbReference type="HOGENOM" id="CLU_089661_0_0_6"/>
<keyword evidence="1" id="KW-0175">Coiled coil</keyword>
<protein>
    <submittedName>
        <fullName evidence="2">Uncharacterized protein</fullName>
    </submittedName>
</protein>
<dbReference type="AlphaFoldDB" id="Q2SB93"/>
<evidence type="ECO:0000313" key="2">
    <source>
        <dbReference type="EMBL" id="ABC32081.1"/>
    </source>
</evidence>
<accession>Q2SB93</accession>
<keyword evidence="3" id="KW-1185">Reference proteome</keyword>
<dbReference type="Proteomes" id="UP000000238">
    <property type="component" value="Chromosome"/>
</dbReference>
<dbReference type="RefSeq" id="WP_011399145.1">
    <property type="nucleotide sequence ID" value="NC_007645.1"/>
</dbReference>
<organism evidence="2 3">
    <name type="scientific">Hahella chejuensis (strain KCTC 2396)</name>
    <dbReference type="NCBI Taxonomy" id="349521"/>
    <lineage>
        <taxon>Bacteria</taxon>
        <taxon>Pseudomonadati</taxon>
        <taxon>Pseudomonadota</taxon>
        <taxon>Gammaproteobacteria</taxon>
        <taxon>Oceanospirillales</taxon>
        <taxon>Hahellaceae</taxon>
        <taxon>Hahella</taxon>
    </lineage>
</organism>